<feature type="domain" description="HTH lysR-type" evidence="1">
    <location>
        <begin position="1"/>
        <end position="58"/>
    </location>
</feature>
<evidence type="ECO:0000259" key="1">
    <source>
        <dbReference type="PROSITE" id="PS50931"/>
    </source>
</evidence>
<dbReference type="InterPro" id="IPR000847">
    <property type="entry name" value="LysR_HTH_N"/>
</dbReference>
<dbReference type="PRINTS" id="PR00039">
    <property type="entry name" value="HTHLYSR"/>
</dbReference>
<dbReference type="InterPro" id="IPR050950">
    <property type="entry name" value="HTH-type_LysR_regulators"/>
</dbReference>
<dbReference type="InterPro" id="IPR036388">
    <property type="entry name" value="WH-like_DNA-bd_sf"/>
</dbReference>
<evidence type="ECO:0000313" key="2">
    <source>
        <dbReference type="EMBL" id="AQP53260.1"/>
    </source>
</evidence>
<dbReference type="Gene3D" id="1.10.10.10">
    <property type="entry name" value="Winged helix-like DNA-binding domain superfamily/Winged helix DNA-binding domain"/>
    <property type="match status" value="1"/>
</dbReference>
<sequence length="153" mass="17737">MELRQLRYFIEIIKSQNYSHAAKNLFVTQPTLSWNMTKLQEELGVKLLYQVGNKVMPTTSGSALFEKAVTIINELDQFSETIKTDYSLEKKEIKIGSNAVISPVFMPLIQKFMEVYPNFQITIEENGSVKTQKKWLMRNLKLVLFLIQLSNQI</sequence>
<dbReference type="STRING" id="633807.BW732_02765"/>
<keyword evidence="3" id="KW-1185">Reference proteome</keyword>
<accession>A0A1Q2D4C7</accession>
<organism evidence="2 3">
    <name type="scientific">Vagococcus penaei</name>
    <dbReference type="NCBI Taxonomy" id="633807"/>
    <lineage>
        <taxon>Bacteria</taxon>
        <taxon>Bacillati</taxon>
        <taxon>Bacillota</taxon>
        <taxon>Bacilli</taxon>
        <taxon>Lactobacillales</taxon>
        <taxon>Enterococcaceae</taxon>
        <taxon>Vagococcus</taxon>
    </lineage>
</organism>
<protein>
    <recommendedName>
        <fullName evidence="1">HTH lysR-type domain-containing protein</fullName>
    </recommendedName>
</protein>
<reference evidence="2 3" key="1">
    <citation type="journal article" date="2010" name="Int. J. Syst. Evol. Microbiol.">
        <title>Vagococcus penaei sp. nov., isolated from spoilage microbiota of cooked shrimp (Penaeus vannamei).</title>
        <authorList>
            <person name="Jaffres E."/>
            <person name="Prevost H."/>
            <person name="Rossero A."/>
            <person name="Joffraud J.J."/>
            <person name="Dousset X."/>
        </authorList>
    </citation>
    <scope>NUCLEOTIDE SEQUENCE [LARGE SCALE GENOMIC DNA]</scope>
    <source>
        <strain evidence="2 3">CD276</strain>
    </source>
</reference>
<dbReference type="SUPFAM" id="SSF46785">
    <property type="entry name" value="Winged helix' DNA-binding domain"/>
    <property type="match status" value="1"/>
</dbReference>
<dbReference type="AlphaFoldDB" id="A0A1Q2D4C7"/>
<dbReference type="EMBL" id="CP019609">
    <property type="protein sequence ID" value="AQP53260.1"/>
    <property type="molecule type" value="Genomic_DNA"/>
</dbReference>
<dbReference type="RefSeq" id="WP_077275355.1">
    <property type="nucleotide sequence ID" value="NZ_CP019609.1"/>
</dbReference>
<dbReference type="Pfam" id="PF00126">
    <property type="entry name" value="HTH_1"/>
    <property type="match status" value="1"/>
</dbReference>
<dbReference type="PROSITE" id="PS50931">
    <property type="entry name" value="HTH_LYSR"/>
    <property type="match status" value="1"/>
</dbReference>
<dbReference type="Proteomes" id="UP000188246">
    <property type="component" value="Chromosome"/>
</dbReference>
<dbReference type="GO" id="GO:0005829">
    <property type="term" value="C:cytosol"/>
    <property type="evidence" value="ECO:0007669"/>
    <property type="project" value="TreeGrafter"/>
</dbReference>
<dbReference type="InterPro" id="IPR036390">
    <property type="entry name" value="WH_DNA-bd_sf"/>
</dbReference>
<name>A0A1Q2D4C7_9ENTE</name>
<proteinExistence type="predicted"/>
<dbReference type="PANTHER" id="PTHR30419:SF8">
    <property type="entry name" value="NITROGEN ASSIMILATION TRANSCRIPTIONAL ACTIVATOR-RELATED"/>
    <property type="match status" value="1"/>
</dbReference>
<dbReference type="KEGG" id="vpi:BW732_02765"/>
<dbReference type="PANTHER" id="PTHR30419">
    <property type="entry name" value="HTH-TYPE TRANSCRIPTIONAL REGULATOR YBHD"/>
    <property type="match status" value="1"/>
</dbReference>
<evidence type="ECO:0000313" key="3">
    <source>
        <dbReference type="Proteomes" id="UP000188246"/>
    </source>
</evidence>
<gene>
    <name evidence="2" type="ORF">BW732_02765</name>
</gene>
<dbReference type="GO" id="GO:0003700">
    <property type="term" value="F:DNA-binding transcription factor activity"/>
    <property type="evidence" value="ECO:0007669"/>
    <property type="project" value="InterPro"/>
</dbReference>